<dbReference type="Proteomes" id="UP001472866">
    <property type="component" value="Chromosome 01"/>
</dbReference>
<dbReference type="GO" id="GO:0005737">
    <property type="term" value="C:cytoplasm"/>
    <property type="evidence" value="ECO:0007669"/>
    <property type="project" value="UniProtKB-ARBA"/>
</dbReference>
<dbReference type="Gene3D" id="3.30.230.10">
    <property type="match status" value="1"/>
</dbReference>
<dbReference type="GO" id="GO:0003735">
    <property type="term" value="F:structural constituent of ribosome"/>
    <property type="evidence" value="ECO:0007669"/>
    <property type="project" value="UniProtKB-UniRule"/>
</dbReference>
<feature type="compositionally biased region" description="Basic and acidic residues" evidence="6">
    <location>
        <begin position="86"/>
        <end position="100"/>
    </location>
</feature>
<sequence length="295" mass="31918">MWSRWLVLREVRRLASGGLSCLRTAEGGTAVTLPTTLPVYRRPLFAAAGTTGATQEYKGTLASPSFGVLDLEGGCARALSTAEGVREAEVADEQGSKGSEEGGDPQQRSGAKKAGRVDSSALLKLDSDDQDLEQRAREKKWPHKIISIRRTAKITKAGVLNSFSAFLIVGNRAGLIGHGKGKSNDAKKAVERAYTNAMSNLIAIELFDGHTIPHDVEHRFKKTKVNLYSGKQGTGVIANELVSTICNLAGIQNLTAKVHGVHHKRNTVRAVFEALELVYTVDEVKRTRGADLRLY</sequence>
<dbReference type="FunFam" id="3.30.230.10:FF:000002">
    <property type="entry name" value="30S ribosomal protein S5"/>
    <property type="match status" value="1"/>
</dbReference>
<dbReference type="PANTHER" id="PTHR48277">
    <property type="entry name" value="MITOCHONDRIAL RIBOSOMAL PROTEIN S5"/>
    <property type="match status" value="1"/>
</dbReference>
<dbReference type="AlphaFoldDB" id="A0AAX4NY12"/>
<dbReference type="GO" id="GO:0006412">
    <property type="term" value="P:translation"/>
    <property type="evidence" value="ECO:0007669"/>
    <property type="project" value="InterPro"/>
</dbReference>
<evidence type="ECO:0000313" key="8">
    <source>
        <dbReference type="EMBL" id="WZN58814.1"/>
    </source>
</evidence>
<evidence type="ECO:0000259" key="7">
    <source>
        <dbReference type="PROSITE" id="PS50881"/>
    </source>
</evidence>
<feature type="region of interest" description="Disordered" evidence="6">
    <location>
        <begin position="86"/>
        <end position="116"/>
    </location>
</feature>
<dbReference type="InterPro" id="IPR013810">
    <property type="entry name" value="Ribosomal_uS5_N"/>
</dbReference>
<dbReference type="EMBL" id="CP151501">
    <property type="protein sequence ID" value="WZN58814.1"/>
    <property type="molecule type" value="Genomic_DNA"/>
</dbReference>
<evidence type="ECO:0000256" key="4">
    <source>
        <dbReference type="PROSITE-ProRule" id="PRU00268"/>
    </source>
</evidence>
<evidence type="ECO:0000256" key="2">
    <source>
        <dbReference type="ARBA" id="ARBA00022980"/>
    </source>
</evidence>
<gene>
    <name evidence="8" type="ORF">HKI87_01g03380</name>
</gene>
<dbReference type="SUPFAM" id="SSF54211">
    <property type="entry name" value="Ribosomal protein S5 domain 2-like"/>
    <property type="match status" value="1"/>
</dbReference>
<organism evidence="8 9">
    <name type="scientific">Chloropicon roscoffensis</name>
    <dbReference type="NCBI Taxonomy" id="1461544"/>
    <lineage>
        <taxon>Eukaryota</taxon>
        <taxon>Viridiplantae</taxon>
        <taxon>Chlorophyta</taxon>
        <taxon>Chloropicophyceae</taxon>
        <taxon>Chloropicales</taxon>
        <taxon>Chloropicaceae</taxon>
        <taxon>Chloropicon</taxon>
    </lineage>
</organism>
<proteinExistence type="inferred from homology"/>
<dbReference type="InterPro" id="IPR005324">
    <property type="entry name" value="Ribosomal_uS5_C"/>
</dbReference>
<dbReference type="InterPro" id="IPR014721">
    <property type="entry name" value="Ribsml_uS5_D2-typ_fold_subgr"/>
</dbReference>
<protein>
    <submittedName>
        <fullName evidence="8">Ribosomal protein S5</fullName>
    </submittedName>
</protein>
<evidence type="ECO:0000256" key="6">
    <source>
        <dbReference type="SAM" id="MobiDB-lite"/>
    </source>
</evidence>
<evidence type="ECO:0000313" key="9">
    <source>
        <dbReference type="Proteomes" id="UP001472866"/>
    </source>
</evidence>
<evidence type="ECO:0000256" key="1">
    <source>
        <dbReference type="ARBA" id="ARBA00008945"/>
    </source>
</evidence>
<dbReference type="PROSITE" id="PS50881">
    <property type="entry name" value="S5_DSRBD"/>
    <property type="match status" value="1"/>
</dbReference>
<dbReference type="GO" id="GO:1990904">
    <property type="term" value="C:ribonucleoprotein complex"/>
    <property type="evidence" value="ECO:0007669"/>
    <property type="project" value="UniProtKB-UniRule"/>
</dbReference>
<keyword evidence="3 4" id="KW-0687">Ribonucleoprotein</keyword>
<dbReference type="InterPro" id="IPR020568">
    <property type="entry name" value="Ribosomal_Su5_D2-typ_SF"/>
</dbReference>
<feature type="domain" description="S5 DRBM" evidence="7">
    <location>
        <begin position="141"/>
        <end position="204"/>
    </location>
</feature>
<keyword evidence="2 4" id="KW-0689">Ribosomal protein</keyword>
<dbReference type="GO" id="GO:0005840">
    <property type="term" value="C:ribosome"/>
    <property type="evidence" value="ECO:0007669"/>
    <property type="project" value="UniProtKB-KW"/>
</dbReference>
<dbReference type="InterPro" id="IPR000851">
    <property type="entry name" value="Ribosomal_uS5"/>
</dbReference>
<dbReference type="PANTHER" id="PTHR48277:SF1">
    <property type="entry name" value="MITOCHONDRIAL RIBOSOMAL PROTEIN S5"/>
    <property type="match status" value="1"/>
</dbReference>
<accession>A0AAX4NY12</accession>
<reference evidence="8 9" key="1">
    <citation type="submission" date="2024-03" db="EMBL/GenBank/DDBJ databases">
        <title>Complete genome sequence of the green alga Chloropicon roscoffensis RCC1871.</title>
        <authorList>
            <person name="Lemieux C."/>
            <person name="Pombert J.-F."/>
            <person name="Otis C."/>
            <person name="Turmel M."/>
        </authorList>
    </citation>
    <scope>NUCLEOTIDE SEQUENCE [LARGE SCALE GENOMIC DNA]</scope>
    <source>
        <strain evidence="8 9">RCC1871</strain>
    </source>
</reference>
<evidence type="ECO:0000256" key="5">
    <source>
        <dbReference type="RuleBase" id="RU003823"/>
    </source>
</evidence>
<dbReference type="GO" id="GO:0003723">
    <property type="term" value="F:RNA binding"/>
    <property type="evidence" value="ECO:0007669"/>
    <property type="project" value="InterPro"/>
</dbReference>
<dbReference type="Pfam" id="PF03719">
    <property type="entry name" value="Ribosomal_S5_C"/>
    <property type="match status" value="1"/>
</dbReference>
<dbReference type="SUPFAM" id="SSF54768">
    <property type="entry name" value="dsRNA-binding domain-like"/>
    <property type="match status" value="1"/>
</dbReference>
<comment type="similarity">
    <text evidence="1 5">Belongs to the universal ribosomal protein uS5 family.</text>
</comment>
<name>A0AAX4NY12_9CHLO</name>
<dbReference type="Pfam" id="PF00333">
    <property type="entry name" value="Ribosomal_S5"/>
    <property type="match status" value="1"/>
</dbReference>
<keyword evidence="9" id="KW-1185">Reference proteome</keyword>
<evidence type="ECO:0000256" key="3">
    <source>
        <dbReference type="ARBA" id="ARBA00023274"/>
    </source>
</evidence>
<dbReference type="Gene3D" id="3.30.160.20">
    <property type="match status" value="1"/>
</dbReference>